<keyword evidence="3" id="KW-0804">Transcription</keyword>
<dbReference type="PANTHER" id="PTHR44688">
    <property type="entry name" value="DNA-BINDING TRANSCRIPTIONAL ACTIVATOR DEVR_DOSR"/>
    <property type="match status" value="1"/>
</dbReference>
<dbReference type="InterPro" id="IPR059106">
    <property type="entry name" value="WHD_MalT"/>
</dbReference>
<gene>
    <name evidence="5" type="ORF">E4665_11995</name>
</gene>
<dbReference type="Pfam" id="PF25873">
    <property type="entry name" value="WHD_MalT"/>
    <property type="match status" value="1"/>
</dbReference>
<dbReference type="InterPro" id="IPR016032">
    <property type="entry name" value="Sig_transdc_resp-reg_C-effctor"/>
</dbReference>
<dbReference type="EMBL" id="SRJD01000014">
    <property type="protein sequence ID" value="TGA97342.1"/>
    <property type="molecule type" value="Genomic_DNA"/>
</dbReference>
<dbReference type="Gene3D" id="3.40.50.300">
    <property type="entry name" value="P-loop containing nucleotide triphosphate hydrolases"/>
    <property type="match status" value="1"/>
</dbReference>
<dbReference type="PROSITE" id="PS00622">
    <property type="entry name" value="HTH_LUXR_1"/>
    <property type="match status" value="1"/>
</dbReference>
<dbReference type="InterPro" id="IPR036388">
    <property type="entry name" value="WH-like_DNA-bd_sf"/>
</dbReference>
<dbReference type="InterPro" id="IPR000792">
    <property type="entry name" value="Tscrpt_reg_LuxR_C"/>
</dbReference>
<evidence type="ECO:0000313" key="5">
    <source>
        <dbReference type="EMBL" id="TGA97342.1"/>
    </source>
</evidence>
<dbReference type="AlphaFoldDB" id="A0A4Z0GKA1"/>
<evidence type="ECO:0000313" key="6">
    <source>
        <dbReference type="Proteomes" id="UP000298347"/>
    </source>
</evidence>
<accession>A0A4Z0GKA1</accession>
<proteinExistence type="predicted"/>
<sequence>MGDKQMPLPGQNIDTPLMTSILVTKCHIPKIKTETLLRPRLAALLDQGIQRNLTFISAPAGYGKSTLLAEWTYRLDHRPGWLSLEQADNNLVRFWRYLIASIDVQDFGFEKRALPYLNMLYPTDFEQALNMILNELQKTEQTLVLILDDFHFITEKSLVSSFSYFIEHLPDHVHLFIASRTEPPFLSAKLQTNQLLHRIDAKDLSFTNAEGADFYLRCMKLHLDQKVIADLVQRTEGWVTALKLAGMALQYPDQTLTNIQNFSGNFRLLEQYLLEEVFHQQSEPVQKFLMECAVLKRMNAHLCNAITGEDNGQVMLDDLEHAQLFLTPLDEVHGWYRFHHLFSEFLQHRMKRTNPDRISLLYLNAGEWCEEQLSEEEALEYYITGEHFEPALRLLGKMTTKMLRMEWSLLKSWLSKIPRAMLLECPSLYFSYALSLLYGDKRYNLVEKMLSEAEKQFDRLSGSWTTDEKNNFWGSFYFVKAYFSAEALHDMNLVVQNMKRSRQFNPSGPKLVFAQKNMGTPSMVKDHVAPPEGQLHRSLLTPFYQNIIATVDDLDLGSPARVGLSEFLYEWDDLDEAESTLNVVFESTDFNNPVASEALVPAWLLHSRIKKAQGLLVEAEQILLQAKRNCMVLGVPSALIYFDAELSDLALKKGNMEPADEWIKHYSLSINDELSVARLFEYLFLLRILIIKNSFEEAWAFSERLRTVSYKGERVFYWTEVMILQSILLQKMGKTEFALEKLRTVLSRTEPEEFIRIFVDEGKPMAELLSQYVRLPKGIQTGGAPSLNYIRSLLSRFRNKIGELTEDQASVVVNPLTDLLTEQESNVLQLIVRGMKNKEIAEKLNISYGTVKTHINNVYSKLDVHSRLAAIRKGKELGL</sequence>
<dbReference type="PROSITE" id="PS50043">
    <property type="entry name" value="HTH_LUXR_2"/>
    <property type="match status" value="1"/>
</dbReference>
<dbReference type="SMART" id="SM00421">
    <property type="entry name" value="HTH_LUXR"/>
    <property type="match status" value="1"/>
</dbReference>
<feature type="domain" description="HTH luxR-type" evidence="4">
    <location>
        <begin position="813"/>
        <end position="878"/>
    </location>
</feature>
<dbReference type="Pfam" id="PF17874">
    <property type="entry name" value="TPR_MalT"/>
    <property type="match status" value="1"/>
</dbReference>
<dbReference type="InterPro" id="IPR011990">
    <property type="entry name" value="TPR-like_helical_dom_sf"/>
</dbReference>
<dbReference type="SUPFAM" id="SSF52540">
    <property type="entry name" value="P-loop containing nucleoside triphosphate hydrolases"/>
    <property type="match status" value="1"/>
</dbReference>
<dbReference type="Proteomes" id="UP000298347">
    <property type="component" value="Unassembled WGS sequence"/>
</dbReference>
<dbReference type="OrthoDB" id="1137593at2"/>
<dbReference type="Gene3D" id="1.25.40.10">
    <property type="entry name" value="Tetratricopeptide repeat domain"/>
    <property type="match status" value="1"/>
</dbReference>
<dbReference type="GO" id="GO:0003677">
    <property type="term" value="F:DNA binding"/>
    <property type="evidence" value="ECO:0007669"/>
    <property type="project" value="UniProtKB-KW"/>
</dbReference>
<evidence type="ECO:0000256" key="1">
    <source>
        <dbReference type="ARBA" id="ARBA00023015"/>
    </source>
</evidence>
<dbReference type="PANTHER" id="PTHR44688:SF16">
    <property type="entry name" value="DNA-BINDING TRANSCRIPTIONAL ACTIVATOR DEVR_DOSR"/>
    <property type="match status" value="1"/>
</dbReference>
<dbReference type="GO" id="GO:0006355">
    <property type="term" value="P:regulation of DNA-templated transcription"/>
    <property type="evidence" value="ECO:0007669"/>
    <property type="project" value="InterPro"/>
</dbReference>
<keyword evidence="6" id="KW-1185">Reference proteome</keyword>
<dbReference type="CDD" id="cd06170">
    <property type="entry name" value="LuxR_C_like"/>
    <property type="match status" value="1"/>
</dbReference>
<dbReference type="SUPFAM" id="SSF46894">
    <property type="entry name" value="C-terminal effector domain of the bipartite response regulators"/>
    <property type="match status" value="1"/>
</dbReference>
<reference evidence="5 6" key="1">
    <citation type="journal article" date="2015" name="Int. J. Syst. Evol. Microbiol.">
        <title>Sporolactobacillus shoreae sp. nov. and Sporolactobacillus spathodeae sp. nov., two spore-forming lactic acid bacteria isolated from tree barks in Thailand.</title>
        <authorList>
            <person name="Thamacharoensuk T."/>
            <person name="Kitahara M."/>
            <person name="Ohkuma M."/>
            <person name="Thongchul N."/>
            <person name="Tanasupawat S."/>
        </authorList>
    </citation>
    <scope>NUCLEOTIDE SEQUENCE [LARGE SCALE GENOMIC DNA]</scope>
    <source>
        <strain evidence="5 6">BK92</strain>
    </source>
</reference>
<organism evidence="5 6">
    <name type="scientific">Sporolactobacillus shoreae</name>
    <dbReference type="NCBI Taxonomy" id="1465501"/>
    <lineage>
        <taxon>Bacteria</taxon>
        <taxon>Bacillati</taxon>
        <taxon>Bacillota</taxon>
        <taxon>Bacilli</taxon>
        <taxon>Bacillales</taxon>
        <taxon>Sporolactobacillaceae</taxon>
        <taxon>Sporolactobacillus</taxon>
    </lineage>
</organism>
<dbReference type="PRINTS" id="PR00038">
    <property type="entry name" value="HTHLUXR"/>
</dbReference>
<keyword evidence="1" id="KW-0805">Transcription regulation</keyword>
<dbReference type="Gene3D" id="1.10.10.10">
    <property type="entry name" value="Winged helix-like DNA-binding domain superfamily/Winged helix DNA-binding domain"/>
    <property type="match status" value="1"/>
</dbReference>
<protein>
    <recommendedName>
        <fullName evidence="4">HTH luxR-type domain-containing protein</fullName>
    </recommendedName>
</protein>
<evidence type="ECO:0000256" key="3">
    <source>
        <dbReference type="ARBA" id="ARBA00023163"/>
    </source>
</evidence>
<dbReference type="InterPro" id="IPR027417">
    <property type="entry name" value="P-loop_NTPase"/>
</dbReference>
<keyword evidence="2" id="KW-0238">DNA-binding</keyword>
<comment type="caution">
    <text evidence="5">The sequence shown here is derived from an EMBL/GenBank/DDBJ whole genome shotgun (WGS) entry which is preliminary data.</text>
</comment>
<evidence type="ECO:0000259" key="4">
    <source>
        <dbReference type="PROSITE" id="PS50043"/>
    </source>
</evidence>
<dbReference type="SUPFAM" id="SSF48452">
    <property type="entry name" value="TPR-like"/>
    <property type="match status" value="1"/>
</dbReference>
<dbReference type="Pfam" id="PF00196">
    <property type="entry name" value="GerE"/>
    <property type="match status" value="1"/>
</dbReference>
<evidence type="ECO:0000256" key="2">
    <source>
        <dbReference type="ARBA" id="ARBA00023125"/>
    </source>
</evidence>
<dbReference type="InterPro" id="IPR041617">
    <property type="entry name" value="TPR_MalT"/>
</dbReference>
<name>A0A4Z0GKA1_9BACL</name>